<evidence type="ECO:0000313" key="1">
    <source>
        <dbReference type="EMBL" id="ORW31325.1"/>
    </source>
</evidence>
<keyword evidence="2" id="KW-0808">Transferase</keyword>
<accession>A0A1X2A7U8</accession>
<comment type="caution">
    <text evidence="2">The sequence shown here is derived from an EMBL/GenBank/DDBJ whole genome shotgun (WGS) entry which is preliminary data.</text>
</comment>
<dbReference type="OrthoDB" id="4734467at2"/>
<dbReference type="EMBL" id="LQPK01000014">
    <property type="protein sequence ID" value="ORW31325.1"/>
    <property type="molecule type" value="Genomic_DNA"/>
</dbReference>
<sequence>MFNAIGQAAVEFVSHEEGLAGAAPGWVGSSQLALAELAARWEIRHDQHQLRVDGLGSHVAEAMFSYATNEDDSARAFRSLRD</sequence>
<dbReference type="Proteomes" id="UP000193285">
    <property type="component" value="Unassembled WGS sequence"/>
</dbReference>
<keyword evidence="4" id="KW-1185">Reference proteome</keyword>
<reference evidence="2" key="2">
    <citation type="submission" date="2016-01" db="EMBL/GenBank/DDBJ databases">
        <authorList>
            <person name="Oliw E.H."/>
        </authorList>
    </citation>
    <scope>NUCLEOTIDE SEQUENCE</scope>
    <source>
        <strain evidence="2">IEC33</strain>
    </source>
</reference>
<dbReference type="AlphaFoldDB" id="A0A1X2A7U8"/>
<dbReference type="STRING" id="767916.AWB91_16765"/>
<reference evidence="3 4" key="1">
    <citation type="journal article" date="2015" name="Emerg. Microbes Infect.">
        <title>Characterization of 17 strains belonging to the Mycobacterium simiae complex and description of Mycobacterium paraense sp. nov.</title>
        <authorList>
            <person name="Fusco da Costa A.R."/>
            <person name="Fedrizzi T."/>
            <person name="Lopes M.L."/>
            <person name="Pecorari M."/>
            <person name="Oliveira da Costa W.L."/>
            <person name="Giacobazzi E."/>
            <person name="da Costa Bahia J.R."/>
            <person name="De Sanctis V."/>
            <person name="Batista Lima K.V."/>
            <person name="Bertorelli R."/>
            <person name="Grottola A."/>
            <person name="Fabio A."/>
            <person name="Mariottini A."/>
            <person name="Ferretti P."/>
            <person name="Di Leva F."/>
            <person name="Fregni Serpini G."/>
            <person name="Tagliazucchi S."/>
            <person name="Rumpianesi F."/>
            <person name="Jousson O."/>
            <person name="Segata N."/>
            <person name="Tortoli E."/>
        </authorList>
    </citation>
    <scope>NUCLEOTIDE SEQUENCE [LARGE SCALE GENOMIC DNA]</scope>
    <source>
        <strain evidence="1 4">FI-07156</strain>
        <strain evidence="2 3">IEC33</strain>
    </source>
</reference>
<reference evidence="1" key="3">
    <citation type="submission" date="2016-01" db="EMBL/GenBank/DDBJ databases">
        <authorList>
            <person name="Ana R.F.D.C."/>
            <person name="Tarcisio F."/>
            <person name="Maria L.L."/>
            <person name="Monica P."/>
            <person name="Wana L.O.D.C."/>
            <person name="Elisabetta G."/>
            <person name="Jeann R.D.C.B."/>
            <person name="Veronica D.S."/>
            <person name="Karla V.B.L."/>
            <person name="Roberto B."/>
            <person name="Antonella G."/>
            <person name="Anna F."/>
            <person name="Alessandro M."/>
            <person name="Pamela F."/>
            <person name="Francesca D.L."/>
            <person name="Giulia F.S."/>
            <person name="Sara T."/>
            <person name="Fabio R."/>
            <person name="Olivier J."/>
            <person name="Nicola S."/>
            <person name="Enrico T."/>
        </authorList>
    </citation>
    <scope>NUCLEOTIDE SEQUENCE</scope>
    <source>
        <strain evidence="1">FI-07156</strain>
    </source>
</reference>
<dbReference type="GO" id="GO:0016740">
    <property type="term" value="F:transferase activity"/>
    <property type="evidence" value="ECO:0007669"/>
    <property type="project" value="UniProtKB-KW"/>
</dbReference>
<evidence type="ECO:0000313" key="4">
    <source>
        <dbReference type="Proteomes" id="UP000193801"/>
    </source>
</evidence>
<dbReference type="Proteomes" id="UP000193801">
    <property type="component" value="Unassembled WGS sequence"/>
</dbReference>
<dbReference type="EMBL" id="LQPN01000059">
    <property type="protein sequence ID" value="ORW43347.1"/>
    <property type="molecule type" value="Genomic_DNA"/>
</dbReference>
<gene>
    <name evidence="2" type="ORF">AWB90_18570</name>
    <name evidence="1" type="ORF">AWB91_16765</name>
</gene>
<proteinExistence type="predicted"/>
<organism evidence="2 3">
    <name type="scientific">Mycobacterium paraense</name>
    <dbReference type="NCBI Taxonomy" id="767916"/>
    <lineage>
        <taxon>Bacteria</taxon>
        <taxon>Bacillati</taxon>
        <taxon>Actinomycetota</taxon>
        <taxon>Actinomycetes</taxon>
        <taxon>Mycobacteriales</taxon>
        <taxon>Mycobacteriaceae</taxon>
        <taxon>Mycobacterium</taxon>
        <taxon>Mycobacterium simiae complex</taxon>
    </lineage>
</organism>
<evidence type="ECO:0000313" key="3">
    <source>
        <dbReference type="Proteomes" id="UP000193285"/>
    </source>
</evidence>
<evidence type="ECO:0000313" key="2">
    <source>
        <dbReference type="EMBL" id="ORW43347.1"/>
    </source>
</evidence>
<name>A0A1X2A7U8_9MYCO</name>
<protein>
    <submittedName>
        <fullName evidence="2">RNA 2'-phosphotransferase</fullName>
    </submittedName>
</protein>